<evidence type="ECO:0000313" key="2">
    <source>
        <dbReference type="Proteomes" id="UP000257109"/>
    </source>
</evidence>
<evidence type="ECO:0000313" key="1">
    <source>
        <dbReference type="EMBL" id="RDY03027.1"/>
    </source>
</evidence>
<sequence length="60" mass="6978">MTRQRLRRLEEEVLQKLGVLRSLEDSRPSPSPSPSLSPTIYFVWTPTPKRLVRSKASRRS</sequence>
<proteinExistence type="predicted"/>
<dbReference type="EMBL" id="QJKJ01002402">
    <property type="protein sequence ID" value="RDY03027.1"/>
    <property type="molecule type" value="Genomic_DNA"/>
</dbReference>
<dbReference type="AlphaFoldDB" id="A0A371HJR8"/>
<gene>
    <name evidence="1" type="ORF">CR513_13430</name>
</gene>
<protein>
    <submittedName>
        <fullName evidence="1">Uncharacterized protein</fullName>
    </submittedName>
</protein>
<dbReference type="Proteomes" id="UP000257109">
    <property type="component" value="Unassembled WGS sequence"/>
</dbReference>
<organism evidence="1 2">
    <name type="scientific">Mucuna pruriens</name>
    <name type="common">Velvet bean</name>
    <name type="synonym">Dolichos pruriens</name>
    <dbReference type="NCBI Taxonomy" id="157652"/>
    <lineage>
        <taxon>Eukaryota</taxon>
        <taxon>Viridiplantae</taxon>
        <taxon>Streptophyta</taxon>
        <taxon>Embryophyta</taxon>
        <taxon>Tracheophyta</taxon>
        <taxon>Spermatophyta</taxon>
        <taxon>Magnoliopsida</taxon>
        <taxon>eudicotyledons</taxon>
        <taxon>Gunneridae</taxon>
        <taxon>Pentapetalae</taxon>
        <taxon>rosids</taxon>
        <taxon>fabids</taxon>
        <taxon>Fabales</taxon>
        <taxon>Fabaceae</taxon>
        <taxon>Papilionoideae</taxon>
        <taxon>50 kb inversion clade</taxon>
        <taxon>NPAAA clade</taxon>
        <taxon>indigoferoid/millettioid clade</taxon>
        <taxon>Phaseoleae</taxon>
        <taxon>Mucuna</taxon>
    </lineage>
</organism>
<reference evidence="1" key="1">
    <citation type="submission" date="2018-05" db="EMBL/GenBank/DDBJ databases">
        <title>Draft genome of Mucuna pruriens seed.</title>
        <authorList>
            <person name="Nnadi N.E."/>
            <person name="Vos R."/>
            <person name="Hasami M.H."/>
            <person name="Devisetty U.K."/>
            <person name="Aguiy J.C."/>
        </authorList>
    </citation>
    <scope>NUCLEOTIDE SEQUENCE [LARGE SCALE GENOMIC DNA]</scope>
    <source>
        <strain evidence="1">JCA_2017</strain>
    </source>
</reference>
<keyword evidence="2" id="KW-1185">Reference proteome</keyword>
<accession>A0A371HJR8</accession>
<feature type="non-terminal residue" evidence="1">
    <location>
        <position position="1"/>
    </location>
</feature>
<comment type="caution">
    <text evidence="1">The sequence shown here is derived from an EMBL/GenBank/DDBJ whole genome shotgun (WGS) entry which is preliminary data.</text>
</comment>
<name>A0A371HJR8_MUCPR</name>